<dbReference type="EMBL" id="CAAALY010055461">
    <property type="protein sequence ID" value="VEL22252.1"/>
    <property type="molecule type" value="Genomic_DNA"/>
</dbReference>
<evidence type="ECO:0000313" key="1">
    <source>
        <dbReference type="EMBL" id="VEL22252.1"/>
    </source>
</evidence>
<gene>
    <name evidence="1" type="ORF">PXEA_LOCUS15692</name>
</gene>
<protein>
    <submittedName>
        <fullName evidence="1">Uncharacterized protein</fullName>
    </submittedName>
</protein>
<dbReference type="AlphaFoldDB" id="A0A448WWY3"/>
<keyword evidence="2" id="KW-1185">Reference proteome</keyword>
<reference evidence="1" key="1">
    <citation type="submission" date="2018-11" db="EMBL/GenBank/DDBJ databases">
        <authorList>
            <consortium name="Pathogen Informatics"/>
        </authorList>
    </citation>
    <scope>NUCLEOTIDE SEQUENCE</scope>
</reference>
<evidence type="ECO:0000313" key="2">
    <source>
        <dbReference type="Proteomes" id="UP000784294"/>
    </source>
</evidence>
<comment type="caution">
    <text evidence="1">The sequence shown here is derived from an EMBL/GenBank/DDBJ whole genome shotgun (WGS) entry which is preliminary data.</text>
</comment>
<name>A0A448WWY3_9PLAT</name>
<proteinExistence type="predicted"/>
<accession>A0A448WWY3</accession>
<dbReference type="Proteomes" id="UP000784294">
    <property type="component" value="Unassembled WGS sequence"/>
</dbReference>
<organism evidence="1 2">
    <name type="scientific">Protopolystoma xenopodis</name>
    <dbReference type="NCBI Taxonomy" id="117903"/>
    <lineage>
        <taxon>Eukaryota</taxon>
        <taxon>Metazoa</taxon>
        <taxon>Spiralia</taxon>
        <taxon>Lophotrochozoa</taxon>
        <taxon>Platyhelminthes</taxon>
        <taxon>Monogenea</taxon>
        <taxon>Polyopisthocotylea</taxon>
        <taxon>Polystomatidea</taxon>
        <taxon>Polystomatidae</taxon>
        <taxon>Protopolystoma</taxon>
    </lineage>
</organism>
<sequence length="134" mass="14864">MLLSHLFLANLKHGVPLSYRVDSCDSLRYVVCQTLAKPLTAEARRRVERPVWMSNGEAVLDKNGLTERQFPRPDCLEKPFVGPLLGININETDRQIGPSEISTALEPSKGPGATLSELFKADLSTTATEQRCIR</sequence>